<evidence type="ECO:0000313" key="2">
    <source>
        <dbReference type="WBParaSite" id="ES5_v2.g12369.t1"/>
    </source>
</evidence>
<reference evidence="2" key="1">
    <citation type="submission" date="2022-11" db="UniProtKB">
        <authorList>
            <consortium name="WormBaseParasite"/>
        </authorList>
    </citation>
    <scope>IDENTIFICATION</scope>
</reference>
<dbReference type="Proteomes" id="UP000887579">
    <property type="component" value="Unplaced"/>
</dbReference>
<name>A0AC34F5E7_9BILA</name>
<organism evidence="1 2">
    <name type="scientific">Panagrolaimus sp. ES5</name>
    <dbReference type="NCBI Taxonomy" id="591445"/>
    <lineage>
        <taxon>Eukaryota</taxon>
        <taxon>Metazoa</taxon>
        <taxon>Ecdysozoa</taxon>
        <taxon>Nematoda</taxon>
        <taxon>Chromadorea</taxon>
        <taxon>Rhabditida</taxon>
        <taxon>Tylenchina</taxon>
        <taxon>Panagrolaimomorpha</taxon>
        <taxon>Panagrolaimoidea</taxon>
        <taxon>Panagrolaimidae</taxon>
        <taxon>Panagrolaimus</taxon>
    </lineage>
</organism>
<protein>
    <submittedName>
        <fullName evidence="2">DUF38 domain-containing protein</fullName>
    </submittedName>
</protein>
<evidence type="ECO:0000313" key="1">
    <source>
        <dbReference type="Proteomes" id="UP000887579"/>
    </source>
</evidence>
<proteinExistence type="predicted"/>
<accession>A0AC34F5E7</accession>
<sequence>MRLNKRYPKLWACGEFHCERSAPLLSITRFAKFDPKYLFLRSQILTWEDYQILTSSGSIERLEICSSEIKYSNGTLVTLDKLLRNLPFLQKIKISKTWSEEISFFKGDTVKNMLDIISNYKNLQQLLLINIREDFDFLSFMEYILKNESVDIAVVYDYSVPLSDAYVRMLHNFVDKILKNPPKRIPEINYLKLEDSRYYNYQKLRRNFAS</sequence>
<dbReference type="WBParaSite" id="ES5_v2.g12369.t1">
    <property type="protein sequence ID" value="ES5_v2.g12369.t1"/>
    <property type="gene ID" value="ES5_v2.g12369"/>
</dbReference>